<accession>A0A9P7BJK0</accession>
<dbReference type="AlphaFoldDB" id="A0A9P7BJK0"/>
<evidence type="ECO:0000313" key="3">
    <source>
        <dbReference type="Proteomes" id="UP000716291"/>
    </source>
</evidence>
<protein>
    <submittedName>
        <fullName evidence="2">Uncharacterized protein</fullName>
    </submittedName>
</protein>
<feature type="compositionally biased region" description="Basic and acidic residues" evidence="1">
    <location>
        <begin position="1"/>
        <end position="18"/>
    </location>
</feature>
<dbReference type="EMBL" id="JAANQT010009241">
    <property type="protein sequence ID" value="KAG1277918.1"/>
    <property type="molecule type" value="Genomic_DNA"/>
</dbReference>
<feature type="region of interest" description="Disordered" evidence="1">
    <location>
        <begin position="71"/>
        <end position="92"/>
    </location>
</feature>
<feature type="region of interest" description="Disordered" evidence="1">
    <location>
        <begin position="1"/>
        <end position="43"/>
    </location>
</feature>
<comment type="caution">
    <text evidence="2">The sequence shown here is derived from an EMBL/GenBank/DDBJ whole genome shotgun (WGS) entry which is preliminary data.</text>
</comment>
<name>A0A9P7BJK0_RHIOR</name>
<evidence type="ECO:0000256" key="1">
    <source>
        <dbReference type="SAM" id="MobiDB-lite"/>
    </source>
</evidence>
<evidence type="ECO:0000313" key="2">
    <source>
        <dbReference type="EMBL" id="KAG1277918.1"/>
    </source>
</evidence>
<dbReference type="Proteomes" id="UP000716291">
    <property type="component" value="Unassembled WGS sequence"/>
</dbReference>
<proteinExistence type="predicted"/>
<keyword evidence="3" id="KW-1185">Reference proteome</keyword>
<sequence length="92" mass="9192">MVGDDRSAGQVFHPREKAVSVGRVDVHTVGPGDAVGTGSPRADRTAVDQHVLGPAAALQVDALGVRAADIHGPGIGHSIARPVDGNAMPAGT</sequence>
<reference evidence="2" key="1">
    <citation type="journal article" date="2020" name="Microb. Genom.">
        <title>Genetic diversity of clinical and environmental Mucorales isolates obtained from an investigation of mucormycosis cases among solid organ transplant recipients.</title>
        <authorList>
            <person name="Nguyen M.H."/>
            <person name="Kaul D."/>
            <person name="Muto C."/>
            <person name="Cheng S.J."/>
            <person name="Richter R.A."/>
            <person name="Bruno V.M."/>
            <person name="Liu G."/>
            <person name="Beyhan S."/>
            <person name="Sundermann A.J."/>
            <person name="Mounaud S."/>
            <person name="Pasculle A.W."/>
            <person name="Nierman W.C."/>
            <person name="Driscoll E."/>
            <person name="Cumbie R."/>
            <person name="Clancy C.J."/>
            <person name="Dupont C.L."/>
        </authorList>
    </citation>
    <scope>NUCLEOTIDE SEQUENCE</scope>
    <source>
        <strain evidence="2">GL11</strain>
    </source>
</reference>
<organism evidence="2 3">
    <name type="scientific">Rhizopus oryzae</name>
    <name type="common">Mucormycosis agent</name>
    <name type="synonym">Rhizopus arrhizus var. delemar</name>
    <dbReference type="NCBI Taxonomy" id="64495"/>
    <lineage>
        <taxon>Eukaryota</taxon>
        <taxon>Fungi</taxon>
        <taxon>Fungi incertae sedis</taxon>
        <taxon>Mucoromycota</taxon>
        <taxon>Mucoromycotina</taxon>
        <taxon>Mucoromycetes</taxon>
        <taxon>Mucorales</taxon>
        <taxon>Mucorineae</taxon>
        <taxon>Rhizopodaceae</taxon>
        <taxon>Rhizopus</taxon>
    </lineage>
</organism>
<gene>
    <name evidence="2" type="ORF">G6F64_014688</name>
</gene>